<gene>
    <name evidence="4 5" type="primary">Klrb1f</name>
</gene>
<evidence type="ECO:0000313" key="5">
    <source>
        <dbReference type="MGI" id="MGI:2442965"/>
    </source>
</evidence>
<reference evidence="4 6" key="1">
    <citation type="journal article" date="2009" name="PLoS Biol.">
        <title>Lineage-specific biology revealed by a finished genome assembly of the mouse.</title>
        <authorList>
            <consortium name="Mouse Genome Sequencing Consortium"/>
            <person name="Church D.M."/>
            <person name="Goodstadt L."/>
            <person name="Hillier L.W."/>
            <person name="Zody M.C."/>
            <person name="Goldstein S."/>
            <person name="She X."/>
            <person name="Bult C.J."/>
            <person name="Agarwala R."/>
            <person name="Cherry J.L."/>
            <person name="DiCuccio M."/>
            <person name="Hlavina W."/>
            <person name="Kapustin Y."/>
            <person name="Meric P."/>
            <person name="Maglott D."/>
            <person name="Birtle Z."/>
            <person name="Marques A.C."/>
            <person name="Graves T."/>
            <person name="Zhou S."/>
            <person name="Teague B."/>
            <person name="Potamousis K."/>
            <person name="Churas C."/>
            <person name="Place M."/>
            <person name="Herschleb J."/>
            <person name="Runnheim R."/>
            <person name="Forrest D."/>
            <person name="Amos-Landgraf J."/>
            <person name="Schwartz D.C."/>
            <person name="Cheng Z."/>
            <person name="Lindblad-Toh K."/>
            <person name="Eichler E.E."/>
            <person name="Ponting C.P."/>
        </authorList>
    </citation>
    <scope>NUCLEOTIDE SEQUENCE [LARGE SCALE GENOMIC DNA]</scope>
    <source>
        <strain evidence="4 6">C57BL/6J</strain>
    </source>
</reference>
<dbReference type="InterPro" id="IPR051527">
    <property type="entry name" value="KLR_subfamily_B"/>
</dbReference>
<dbReference type="VEuPathDB" id="HostDB:ENSMUSG00000030154"/>
<keyword evidence="3" id="KW-0812">Transmembrane</keyword>
<evidence type="ECO:0000256" key="3">
    <source>
        <dbReference type="SAM" id="Phobius"/>
    </source>
</evidence>
<evidence type="ECO:0000256" key="1">
    <source>
        <dbReference type="ARBA" id="ARBA00022989"/>
    </source>
</evidence>
<feature type="transmembrane region" description="Helical" evidence="3">
    <location>
        <begin position="46"/>
        <end position="64"/>
    </location>
</feature>
<protein>
    <submittedName>
        <fullName evidence="4">Killer cell lectin-like receptor subfamily B member 1F</fullName>
    </submittedName>
</protein>
<keyword evidence="2" id="KW-1015">Disulfide bond</keyword>
<organism evidence="4 6">
    <name type="scientific">Mus musculus</name>
    <name type="common">Mouse</name>
    <dbReference type="NCBI Taxonomy" id="10090"/>
    <lineage>
        <taxon>Eukaryota</taxon>
        <taxon>Metazoa</taxon>
        <taxon>Chordata</taxon>
        <taxon>Craniata</taxon>
        <taxon>Vertebrata</taxon>
        <taxon>Euteleostomi</taxon>
        <taxon>Mammalia</taxon>
        <taxon>Eutheria</taxon>
        <taxon>Euarchontoglires</taxon>
        <taxon>Glires</taxon>
        <taxon>Rodentia</taxon>
        <taxon>Myomorpha</taxon>
        <taxon>Muroidea</taxon>
        <taxon>Muridae</taxon>
        <taxon>Murinae</taxon>
        <taxon>Mus</taxon>
        <taxon>Mus</taxon>
    </lineage>
</organism>
<dbReference type="GeneTree" id="ENSGT00940000154685"/>
<dbReference type="OrthoDB" id="538816at2759"/>
<dbReference type="Ensembl" id="ENSMUST00000204508.3">
    <property type="protein sequence ID" value="ENSMUSP00000145033.2"/>
    <property type="gene ID" value="ENSMUSG00000030154.11"/>
</dbReference>
<reference evidence="4 6" key="2">
    <citation type="journal article" date="2011" name="PLoS Biol.">
        <title>Modernizing reference genome assemblies.</title>
        <authorList>
            <person name="Church D.M."/>
            <person name="Schneider V.A."/>
            <person name="Graves T."/>
            <person name="Auger K."/>
            <person name="Cunningham F."/>
            <person name="Bouk N."/>
            <person name="Chen H.C."/>
            <person name="Agarwala R."/>
            <person name="McLaren W.M."/>
            <person name="Ritchie G.R."/>
            <person name="Albracht D."/>
            <person name="Kremitzki M."/>
            <person name="Rock S."/>
            <person name="Kotkiewicz H."/>
            <person name="Kremitzki C."/>
            <person name="Wollam A."/>
            <person name="Trani L."/>
            <person name="Fulton L."/>
            <person name="Fulton R."/>
            <person name="Matthews L."/>
            <person name="Whitehead S."/>
            <person name="Chow W."/>
            <person name="Torrance J."/>
            <person name="Dunn M."/>
            <person name="Harden G."/>
            <person name="Threadgold G."/>
            <person name="Wood J."/>
            <person name="Collins J."/>
            <person name="Heath P."/>
            <person name="Griffiths G."/>
            <person name="Pelan S."/>
            <person name="Grafham D."/>
            <person name="Eichler E.E."/>
            <person name="Weinstock G."/>
            <person name="Mardis E.R."/>
            <person name="Wilson R.K."/>
            <person name="Howe K."/>
            <person name="Flicek P."/>
            <person name="Hubbard T."/>
        </authorList>
    </citation>
    <scope>NUCLEOTIDE SEQUENCE [LARGE SCALE GENOMIC DNA]</scope>
    <source>
        <strain evidence="4 6">C57BL/6J</strain>
    </source>
</reference>
<dbReference type="Bgee" id="ENSMUSG00000030154">
    <property type="expression patterns" value="Expressed in granulocyte and 32 other cell types or tissues"/>
</dbReference>
<reference evidence="4" key="3">
    <citation type="submission" date="2025-08" db="UniProtKB">
        <authorList>
            <consortium name="Ensembl"/>
        </authorList>
    </citation>
    <scope>IDENTIFICATION</scope>
    <source>
        <strain evidence="4">C57BL/6J</strain>
    </source>
</reference>
<proteinExistence type="predicted"/>
<keyword evidence="3" id="KW-0472">Membrane</keyword>
<dbReference type="PANTHER" id="PTHR46784:SF3">
    <property type="entry name" value="KILLER CELL LECTIN-LIKE RECEPTOR SUBFAMILY B MEMBER 1F"/>
    <property type="match status" value="1"/>
</dbReference>
<dbReference type="PANTHER" id="PTHR46784">
    <property type="entry name" value="KILLER CELL LECTIN-LIKE RECEPTOR SUBFAMILY B MEMBER 1"/>
    <property type="match status" value="1"/>
</dbReference>
<dbReference type="SMR" id="A0A0N4SVB7"/>
<sequence>MDTSKVHGNVKPFRCPGYKQASSPSFSPDACRCPHWHHLALKSGCAGLILLLLSLIGLSVLDLGQKVEMPALWKTPFCCSLKIKKN</sequence>
<dbReference type="MGI" id="MGI:2442965">
    <property type="gene designation" value="Klrb1f"/>
</dbReference>
<evidence type="ECO:0000256" key="2">
    <source>
        <dbReference type="ARBA" id="ARBA00023157"/>
    </source>
</evidence>
<dbReference type="ExpressionAtlas" id="A0A0N4SVB7">
    <property type="expression patterns" value="baseline and differential"/>
</dbReference>
<accession>A0A0N4SVB7</accession>
<dbReference type="AlphaFoldDB" id="A0A0N4SVB7"/>
<evidence type="ECO:0000313" key="6">
    <source>
        <dbReference type="Proteomes" id="UP000000589"/>
    </source>
</evidence>
<evidence type="ECO:0000313" key="4">
    <source>
        <dbReference type="Ensembl" id="ENSMUSP00000145033.2"/>
    </source>
</evidence>
<keyword evidence="6" id="KW-1185">Reference proteome</keyword>
<dbReference type="AGR" id="MGI:2442965"/>
<name>A0A0N4SVB7_MOUSE</name>
<keyword evidence="1 3" id="KW-1133">Transmembrane helix</keyword>
<reference evidence="4" key="4">
    <citation type="submission" date="2025-09" db="UniProtKB">
        <authorList>
            <consortium name="Ensembl"/>
        </authorList>
    </citation>
    <scope>IDENTIFICATION</scope>
    <source>
        <strain evidence="4">C57BL/6J</strain>
    </source>
</reference>
<dbReference type="Proteomes" id="UP000000589">
    <property type="component" value="Chromosome 6"/>
</dbReference>